<dbReference type="Gene3D" id="1.10.8.60">
    <property type="match status" value="1"/>
</dbReference>
<evidence type="ECO:0000313" key="17">
    <source>
        <dbReference type="EMBL" id="SJZ52648.1"/>
    </source>
</evidence>
<dbReference type="InterPro" id="IPR003593">
    <property type="entry name" value="AAA+_ATPase"/>
</dbReference>
<dbReference type="Pfam" id="PF02190">
    <property type="entry name" value="LON_substr_bdg"/>
    <property type="match status" value="1"/>
</dbReference>
<dbReference type="SUPFAM" id="SSF88697">
    <property type="entry name" value="PUA domain-like"/>
    <property type="match status" value="1"/>
</dbReference>
<evidence type="ECO:0000256" key="8">
    <source>
        <dbReference type="ARBA" id="ARBA00023016"/>
    </source>
</evidence>
<dbReference type="EMBL" id="FUXM01000001">
    <property type="protein sequence ID" value="SJZ52648.1"/>
    <property type="molecule type" value="Genomic_DNA"/>
</dbReference>
<dbReference type="InterPro" id="IPR027543">
    <property type="entry name" value="Lon_bac"/>
</dbReference>
<keyword evidence="7 9" id="KW-0067">ATP-binding</keyword>
<dbReference type="SUPFAM" id="SSF54211">
    <property type="entry name" value="Ribosomal protein S5 domain 2-like"/>
    <property type="match status" value="1"/>
</dbReference>
<dbReference type="GO" id="GO:0043565">
    <property type="term" value="F:sequence-specific DNA binding"/>
    <property type="evidence" value="ECO:0007669"/>
    <property type="project" value="UniProtKB-UniRule"/>
</dbReference>
<evidence type="ECO:0000256" key="14">
    <source>
        <dbReference type="RuleBase" id="RU000591"/>
    </source>
</evidence>
<evidence type="ECO:0000313" key="18">
    <source>
        <dbReference type="Proteomes" id="UP000189933"/>
    </source>
</evidence>
<dbReference type="FunFam" id="3.30.230.10:FF:000010">
    <property type="entry name" value="Lon protease"/>
    <property type="match status" value="1"/>
</dbReference>
<evidence type="ECO:0000256" key="7">
    <source>
        <dbReference type="ARBA" id="ARBA00022840"/>
    </source>
</evidence>
<organism evidence="17 18">
    <name type="scientific">Carboxydocella sporoproducens DSM 16521</name>
    <dbReference type="NCBI Taxonomy" id="1121270"/>
    <lineage>
        <taxon>Bacteria</taxon>
        <taxon>Bacillati</taxon>
        <taxon>Bacillota</taxon>
        <taxon>Clostridia</taxon>
        <taxon>Eubacteriales</taxon>
        <taxon>Clostridiales Family XVI. Incertae Sedis</taxon>
        <taxon>Carboxydocella</taxon>
    </lineage>
</organism>
<dbReference type="InterPro" id="IPR008268">
    <property type="entry name" value="Peptidase_S16_AS"/>
</dbReference>
<dbReference type="Gene3D" id="1.20.5.5270">
    <property type="match status" value="1"/>
</dbReference>
<evidence type="ECO:0000256" key="9">
    <source>
        <dbReference type="HAMAP-Rule" id="MF_01973"/>
    </source>
</evidence>
<dbReference type="GO" id="GO:0006515">
    <property type="term" value="P:protein quality control for misfolded or incompletely synthesized proteins"/>
    <property type="evidence" value="ECO:0007669"/>
    <property type="project" value="UniProtKB-UniRule"/>
</dbReference>
<dbReference type="InterPro" id="IPR004815">
    <property type="entry name" value="Lon_bac/euk-typ"/>
</dbReference>
<dbReference type="SMART" id="SM00464">
    <property type="entry name" value="LON"/>
    <property type="match status" value="1"/>
</dbReference>
<dbReference type="CDD" id="cd19500">
    <property type="entry name" value="RecA-like_Lon"/>
    <property type="match status" value="1"/>
</dbReference>
<dbReference type="GO" id="GO:0004176">
    <property type="term" value="F:ATP-dependent peptidase activity"/>
    <property type="evidence" value="ECO:0007669"/>
    <property type="project" value="UniProtKB-UniRule"/>
</dbReference>
<dbReference type="SUPFAM" id="SSF52540">
    <property type="entry name" value="P-loop containing nucleoside triphosphate hydrolases"/>
    <property type="match status" value="1"/>
</dbReference>
<dbReference type="FunFam" id="1.20.5.5270:FF:000002">
    <property type="entry name" value="Lon protease homolog"/>
    <property type="match status" value="1"/>
</dbReference>
<evidence type="ECO:0000256" key="10">
    <source>
        <dbReference type="PIRNR" id="PIRNR001174"/>
    </source>
</evidence>
<feature type="active site" evidence="9 11">
    <location>
        <position position="723"/>
    </location>
</feature>
<evidence type="ECO:0000256" key="5">
    <source>
        <dbReference type="ARBA" id="ARBA00022801"/>
    </source>
</evidence>
<dbReference type="PRINTS" id="PR00830">
    <property type="entry name" value="ENDOLAPTASE"/>
</dbReference>
<dbReference type="EC" id="3.4.21.53" evidence="9 10"/>
<dbReference type="NCBIfam" id="TIGR00763">
    <property type="entry name" value="lon"/>
    <property type="match status" value="1"/>
</dbReference>
<dbReference type="GO" id="GO:0005737">
    <property type="term" value="C:cytoplasm"/>
    <property type="evidence" value="ECO:0007669"/>
    <property type="project" value="UniProtKB-SubCell"/>
</dbReference>
<dbReference type="NCBIfam" id="NF008053">
    <property type="entry name" value="PRK10787.1"/>
    <property type="match status" value="1"/>
</dbReference>
<dbReference type="PANTHER" id="PTHR10046">
    <property type="entry name" value="ATP DEPENDENT LON PROTEASE FAMILY MEMBER"/>
    <property type="match status" value="1"/>
</dbReference>
<feature type="active site" evidence="9 11">
    <location>
        <position position="680"/>
    </location>
</feature>
<dbReference type="Gene3D" id="3.30.230.10">
    <property type="match status" value="1"/>
</dbReference>
<protein>
    <recommendedName>
        <fullName evidence="9 10">Lon protease</fullName>
        <ecNumber evidence="9 10">3.4.21.53</ecNumber>
    </recommendedName>
    <alternativeName>
        <fullName evidence="9">ATP-dependent protease La</fullName>
    </alternativeName>
</protein>
<dbReference type="GO" id="GO:0005524">
    <property type="term" value="F:ATP binding"/>
    <property type="evidence" value="ECO:0007669"/>
    <property type="project" value="UniProtKB-UniRule"/>
</dbReference>
<dbReference type="Pfam" id="PF05362">
    <property type="entry name" value="Lon_C"/>
    <property type="match status" value="1"/>
</dbReference>
<comment type="induction">
    <text evidence="9">By heat shock.</text>
</comment>
<dbReference type="RefSeq" id="WP_078664303.1">
    <property type="nucleotide sequence ID" value="NZ_FUXM01000001.1"/>
</dbReference>
<evidence type="ECO:0000256" key="3">
    <source>
        <dbReference type="ARBA" id="ARBA00022670"/>
    </source>
</evidence>
<name>A0A1T4LDL1_9FIRM</name>
<keyword evidence="2 9" id="KW-0963">Cytoplasm</keyword>
<accession>A0A1T4LDL1</accession>
<dbReference type="AlphaFoldDB" id="A0A1T4LDL1"/>
<dbReference type="PIRSF" id="PIRSF001174">
    <property type="entry name" value="Lon_proteas"/>
    <property type="match status" value="1"/>
</dbReference>
<evidence type="ECO:0000256" key="4">
    <source>
        <dbReference type="ARBA" id="ARBA00022741"/>
    </source>
</evidence>
<comment type="subcellular location">
    <subcellularLocation>
        <location evidence="1 9 10">Cytoplasm</location>
    </subcellularLocation>
</comment>
<evidence type="ECO:0000256" key="11">
    <source>
        <dbReference type="PIRSR" id="PIRSR001174-1"/>
    </source>
</evidence>
<comment type="function">
    <text evidence="9">ATP-dependent serine protease that mediates the selective degradation of mutant and abnormal proteins as well as certain short-lived regulatory proteins. Required for cellular homeostasis and for survival from DNA damage and developmental changes induced by stress. Degrades polypeptides processively to yield small peptide fragments that are 5 to 10 amino acids long. Binds to DNA in a double-stranded, site-specific manner.</text>
</comment>
<keyword evidence="4 9" id="KW-0547">Nucleotide-binding</keyword>
<dbReference type="GO" id="GO:0034605">
    <property type="term" value="P:cellular response to heat"/>
    <property type="evidence" value="ECO:0007669"/>
    <property type="project" value="UniProtKB-UniRule"/>
</dbReference>
<feature type="domain" description="Lon proteolytic" evidence="15">
    <location>
        <begin position="593"/>
        <end position="774"/>
    </location>
</feature>
<dbReference type="InterPro" id="IPR003959">
    <property type="entry name" value="ATPase_AAA_core"/>
</dbReference>
<comment type="catalytic activity">
    <reaction evidence="9 10 13">
        <text>Hydrolysis of proteins in presence of ATP.</text>
        <dbReference type="EC" id="3.4.21.53"/>
    </reaction>
</comment>
<dbReference type="InterPro" id="IPR003111">
    <property type="entry name" value="Lon_prtase_N"/>
</dbReference>
<comment type="similarity">
    <text evidence="9 10 13 14">Belongs to the peptidase S16 family.</text>
</comment>
<evidence type="ECO:0000259" key="15">
    <source>
        <dbReference type="PROSITE" id="PS51786"/>
    </source>
</evidence>
<reference evidence="18" key="1">
    <citation type="submission" date="2017-02" db="EMBL/GenBank/DDBJ databases">
        <authorList>
            <person name="Varghese N."/>
            <person name="Submissions S."/>
        </authorList>
    </citation>
    <scope>NUCLEOTIDE SEQUENCE [LARGE SCALE GENOMIC DNA]</scope>
    <source>
        <strain evidence="18">DSM 16521</strain>
    </source>
</reference>
<keyword evidence="3 9" id="KW-0645">Protease</keyword>
<dbReference type="GO" id="GO:0004252">
    <property type="term" value="F:serine-type endopeptidase activity"/>
    <property type="evidence" value="ECO:0007669"/>
    <property type="project" value="UniProtKB-UniRule"/>
</dbReference>
<dbReference type="InterPro" id="IPR027065">
    <property type="entry name" value="Lon_Prtase"/>
</dbReference>
<dbReference type="PROSITE" id="PS51786">
    <property type="entry name" value="LON_PROTEOLYTIC"/>
    <property type="match status" value="1"/>
</dbReference>
<proteinExistence type="evidence at transcript level"/>
<dbReference type="InterPro" id="IPR015947">
    <property type="entry name" value="PUA-like_sf"/>
</dbReference>
<dbReference type="InterPro" id="IPR008269">
    <property type="entry name" value="Lon_proteolytic"/>
</dbReference>
<evidence type="ECO:0000256" key="6">
    <source>
        <dbReference type="ARBA" id="ARBA00022825"/>
    </source>
</evidence>
<keyword evidence="18" id="KW-1185">Reference proteome</keyword>
<dbReference type="SMART" id="SM00382">
    <property type="entry name" value="AAA"/>
    <property type="match status" value="1"/>
</dbReference>
<dbReference type="InterPro" id="IPR020568">
    <property type="entry name" value="Ribosomal_Su5_D2-typ_SF"/>
</dbReference>
<dbReference type="OrthoDB" id="9803599at2"/>
<dbReference type="Pfam" id="PF22667">
    <property type="entry name" value="Lon_lid"/>
    <property type="match status" value="1"/>
</dbReference>
<dbReference type="InterPro" id="IPR054594">
    <property type="entry name" value="Lon_lid"/>
</dbReference>
<evidence type="ECO:0000256" key="1">
    <source>
        <dbReference type="ARBA" id="ARBA00004496"/>
    </source>
</evidence>
<dbReference type="InterPro" id="IPR046336">
    <property type="entry name" value="Lon_prtase_N_sf"/>
</dbReference>
<evidence type="ECO:0000259" key="16">
    <source>
        <dbReference type="PROSITE" id="PS51787"/>
    </source>
</evidence>
<dbReference type="Gene3D" id="1.20.58.1480">
    <property type="match status" value="1"/>
</dbReference>
<dbReference type="PROSITE" id="PS51787">
    <property type="entry name" value="LON_N"/>
    <property type="match status" value="1"/>
</dbReference>
<dbReference type="PROSITE" id="PS01046">
    <property type="entry name" value="LON_SER"/>
    <property type="match status" value="1"/>
</dbReference>
<keyword evidence="5 9" id="KW-0378">Hydrolase</keyword>
<dbReference type="Pfam" id="PF00004">
    <property type="entry name" value="AAA"/>
    <property type="match status" value="1"/>
</dbReference>
<gene>
    <name evidence="9" type="primary">lon</name>
    <name evidence="17" type="ORF">SAMN02745885_00154</name>
</gene>
<dbReference type="InterPro" id="IPR027417">
    <property type="entry name" value="P-loop_NTPase"/>
</dbReference>
<keyword evidence="8 9" id="KW-0346">Stress response</keyword>
<dbReference type="GO" id="GO:0016887">
    <property type="term" value="F:ATP hydrolysis activity"/>
    <property type="evidence" value="ECO:0007669"/>
    <property type="project" value="UniProtKB-UniRule"/>
</dbReference>
<dbReference type="HAMAP" id="MF_01973">
    <property type="entry name" value="lon_bact"/>
    <property type="match status" value="1"/>
</dbReference>
<feature type="domain" description="Lon N-terminal" evidence="16">
    <location>
        <begin position="12"/>
        <end position="205"/>
    </location>
</feature>
<dbReference type="Gene3D" id="3.40.50.300">
    <property type="entry name" value="P-loop containing nucleotide triphosphate hydrolases"/>
    <property type="match status" value="1"/>
</dbReference>
<evidence type="ECO:0000256" key="2">
    <source>
        <dbReference type="ARBA" id="ARBA00022490"/>
    </source>
</evidence>
<evidence type="ECO:0000256" key="13">
    <source>
        <dbReference type="PROSITE-ProRule" id="PRU01122"/>
    </source>
</evidence>
<sequence length="790" mass="89243">MAAAASKENKTLPLLPLRGILVFPHMVIHLDVGREKSIKAIDEAMTQERLIFLTTQKEAQNDNPGPEDVYAIGTIAEVKQLLKLPGGTIRVLVEGLARARIRKYIAEEPFFQVEVEEHMDEERKTPETEALMRTLLNQFEQYVKISKKIPPETLAGLINLDEPGRLADIIASHLSLKVEEKQAILEAFSVAERLEKLCEIVGKELEIVELERRINIRVRKQMEKSQREYYLREQIKAIQKELGEKDERVAESEEYREKIRAAKMPKEVEEKALKEVERLEKMPPMVAETAVIRTYLDWLLAMPWAKETRDRIDIKRAEQILDEDHYGLEKVKERILEYLAIRKLAKKMKGPILCLVGPPGVGKTSLVKSIARALERKYIRMSLGGVRDEAEIRGHRRTYVGALPGRIIQGIKQAGSKNPVFCLDEIDKMSMDFRGDPSAALLEVLDPEQNANFVDHYLEVPFDLSKVMFITTANNLYSIPRPLLDRMEVIHVSGYTEEEKVQIALRYLLPKQVKEHGLKPEQLQVSENVIRRIIRQYTKESGVRNLERQVAALCRKAARQIVQEEAETVKVTVQNLEQYLGIPRFRYGTAEKANEVGVATGLAWTEVGGDTLAIEVSLMKGKGKLTLTGKLGDVMKESAQAGFTYVRSRAEQLGIDPEFHEHTDIHIHVPEGAIPKDGPSAGITMATALASALLNKPVRCDVAMTGEITLRGRVLPIGGVKEKVLAAHRAGITTVILPSENKKDLEEIPANVRKKLKFVLVDHMDQVLKEAIVWNETEAPRCGEEQHENH</sequence>
<dbReference type="Gene3D" id="2.30.130.40">
    <property type="entry name" value="LON domain-like"/>
    <property type="match status" value="1"/>
</dbReference>
<dbReference type="FunFam" id="3.40.50.300:FF:000382">
    <property type="entry name" value="Lon protease homolog 2, peroxisomal"/>
    <property type="match status" value="1"/>
</dbReference>
<dbReference type="Proteomes" id="UP000189933">
    <property type="component" value="Unassembled WGS sequence"/>
</dbReference>
<feature type="binding site" evidence="9 12">
    <location>
        <begin position="357"/>
        <end position="364"/>
    </location>
    <ligand>
        <name>ATP</name>
        <dbReference type="ChEBI" id="CHEBI:30616"/>
    </ligand>
</feature>
<comment type="subunit">
    <text evidence="9 10">Homohexamer. Organized in a ring with a central cavity.</text>
</comment>
<dbReference type="InterPro" id="IPR014721">
    <property type="entry name" value="Ribsml_uS5_D2-typ_fold_subgr"/>
</dbReference>
<keyword evidence="6 9" id="KW-0720">Serine protease</keyword>
<evidence type="ECO:0000256" key="12">
    <source>
        <dbReference type="PIRSR" id="PIRSR001174-2"/>
    </source>
</evidence>